<dbReference type="InterPro" id="IPR000838">
    <property type="entry name" value="RNA_pol_sigma70_ECF_CS"/>
</dbReference>
<evidence type="ECO:0000259" key="7">
    <source>
        <dbReference type="Pfam" id="PF04542"/>
    </source>
</evidence>
<evidence type="ECO:0000256" key="6">
    <source>
        <dbReference type="RuleBase" id="RU000716"/>
    </source>
</evidence>
<reference evidence="9 10" key="1">
    <citation type="journal article" date="2009" name="Int. J. Syst. Evol. Microbiol.">
        <title>Paenibacillus contaminans sp. nov., isolated from a contaminated laboratory plate.</title>
        <authorList>
            <person name="Chou J.H."/>
            <person name="Lee J.H."/>
            <person name="Lin M.C."/>
            <person name="Chang P.S."/>
            <person name="Arun A.B."/>
            <person name="Young C.C."/>
            <person name="Chen W.M."/>
        </authorList>
    </citation>
    <scope>NUCLEOTIDE SEQUENCE [LARGE SCALE GENOMIC DNA]</scope>
    <source>
        <strain evidence="9 10">CKOBP-6</strain>
    </source>
</reference>
<dbReference type="InterPro" id="IPR013324">
    <property type="entry name" value="RNA_pol_sigma_r3/r4-like"/>
</dbReference>
<dbReference type="RefSeq" id="WP_113031885.1">
    <property type="nucleotide sequence ID" value="NZ_QMFB01000008.1"/>
</dbReference>
<dbReference type="InterPro" id="IPR014284">
    <property type="entry name" value="RNA_pol_sigma-70_dom"/>
</dbReference>
<dbReference type="AlphaFoldDB" id="A0A329MLP3"/>
<dbReference type="InterPro" id="IPR007627">
    <property type="entry name" value="RNA_pol_sigma70_r2"/>
</dbReference>
<keyword evidence="3 6" id="KW-0731">Sigma factor</keyword>
<dbReference type="EMBL" id="QMFB01000008">
    <property type="protein sequence ID" value="RAV20488.1"/>
    <property type="molecule type" value="Genomic_DNA"/>
</dbReference>
<organism evidence="9 10">
    <name type="scientific">Paenibacillus contaminans</name>
    <dbReference type="NCBI Taxonomy" id="450362"/>
    <lineage>
        <taxon>Bacteria</taxon>
        <taxon>Bacillati</taxon>
        <taxon>Bacillota</taxon>
        <taxon>Bacilli</taxon>
        <taxon>Bacillales</taxon>
        <taxon>Paenibacillaceae</taxon>
        <taxon>Paenibacillus</taxon>
    </lineage>
</organism>
<dbReference type="GO" id="GO:0016987">
    <property type="term" value="F:sigma factor activity"/>
    <property type="evidence" value="ECO:0007669"/>
    <property type="project" value="UniProtKB-KW"/>
</dbReference>
<evidence type="ECO:0000256" key="5">
    <source>
        <dbReference type="ARBA" id="ARBA00023163"/>
    </source>
</evidence>
<dbReference type="PROSITE" id="PS01063">
    <property type="entry name" value="SIGMA70_ECF"/>
    <property type="match status" value="1"/>
</dbReference>
<feature type="domain" description="RNA polymerase sigma-70 region 2" evidence="7">
    <location>
        <begin position="37"/>
        <end position="104"/>
    </location>
</feature>
<comment type="similarity">
    <text evidence="1 6">Belongs to the sigma-70 factor family. ECF subfamily.</text>
</comment>
<dbReference type="GO" id="GO:0006352">
    <property type="term" value="P:DNA-templated transcription initiation"/>
    <property type="evidence" value="ECO:0007669"/>
    <property type="project" value="InterPro"/>
</dbReference>
<dbReference type="InterPro" id="IPR039425">
    <property type="entry name" value="RNA_pol_sigma-70-like"/>
</dbReference>
<keyword evidence="10" id="KW-1185">Reference proteome</keyword>
<name>A0A329MLP3_9BACL</name>
<dbReference type="GO" id="GO:0006950">
    <property type="term" value="P:response to stress"/>
    <property type="evidence" value="ECO:0007669"/>
    <property type="project" value="UniProtKB-ARBA"/>
</dbReference>
<sequence length="584" mass="65935">MLRENMRSLNENTLEERSDADLIAQAQNGEREAFGELFRRHHAKAHGWARSLVRDTHTADDIVQEALIKAFLHLGTLMNAERFLPWLHRIVKNQAYDKLKSSQRELPFSILLPHDGGREEDANWRSIDRILYRLHKRNKLDSPDGDPAVRLVRNEWYETMLHLLQCLTKRERDIFESYFFEQLTPKEIAELFRTTTDNVYMVLSRSKKKITLERIRSDLNLYLSQRRLGEKMARQMLKKPRVLHWKSPVYWSHEPWTTAGFNLYGLLEATGKSELPVSTVLGLTGQSFRLNIVKETIHTAGATLYDWNRVIPSAMRNLGFSCSTVGGPSGQSFPRAAAAAPSGEALTEALAFIQSTLDQGHYVMSFDLTLPEFGIIYGYNDDRRELYVGDVNVSFHRKPEEDEGMPYERLGRMTTNTLFALSITGQEDLTQEEALAGAIRSITEHANGSEPAFENCANGLQAYEAWIAAFEGGAVDDAGNSYTTELVHDARKYAALFLRETANDWSGLEKAKISALLSEAASSYESCAQSFRELCRMFPFAGNRLPPNDRSNASAAIKLLREAKAAEEEGLTALQEIGVILSST</sequence>
<evidence type="ECO:0000259" key="8">
    <source>
        <dbReference type="Pfam" id="PF08281"/>
    </source>
</evidence>
<dbReference type="SUPFAM" id="SSF88946">
    <property type="entry name" value="Sigma2 domain of RNA polymerase sigma factors"/>
    <property type="match status" value="1"/>
</dbReference>
<keyword evidence="4 6" id="KW-0238">DNA-binding</keyword>
<comment type="caution">
    <text evidence="9">The sequence shown here is derived from an EMBL/GenBank/DDBJ whole genome shotgun (WGS) entry which is preliminary data.</text>
</comment>
<evidence type="ECO:0000256" key="2">
    <source>
        <dbReference type="ARBA" id="ARBA00023015"/>
    </source>
</evidence>
<dbReference type="Pfam" id="PF08281">
    <property type="entry name" value="Sigma70_r4_2"/>
    <property type="match status" value="1"/>
</dbReference>
<dbReference type="NCBIfam" id="TIGR02937">
    <property type="entry name" value="sigma70-ECF"/>
    <property type="match status" value="1"/>
</dbReference>
<dbReference type="PANTHER" id="PTHR43133:SF51">
    <property type="entry name" value="RNA POLYMERASE SIGMA FACTOR"/>
    <property type="match status" value="1"/>
</dbReference>
<proteinExistence type="inferred from homology"/>
<dbReference type="Proteomes" id="UP000250369">
    <property type="component" value="Unassembled WGS sequence"/>
</dbReference>
<keyword evidence="5 6" id="KW-0804">Transcription</keyword>
<dbReference type="Gene3D" id="1.10.1740.10">
    <property type="match status" value="1"/>
</dbReference>
<dbReference type="SUPFAM" id="SSF88659">
    <property type="entry name" value="Sigma3 and sigma4 domains of RNA polymerase sigma factors"/>
    <property type="match status" value="1"/>
</dbReference>
<keyword evidence="2 6" id="KW-0805">Transcription regulation</keyword>
<evidence type="ECO:0000256" key="4">
    <source>
        <dbReference type="ARBA" id="ARBA00023125"/>
    </source>
</evidence>
<evidence type="ECO:0000256" key="3">
    <source>
        <dbReference type="ARBA" id="ARBA00023082"/>
    </source>
</evidence>
<dbReference type="Gene3D" id="1.10.10.10">
    <property type="entry name" value="Winged helix-like DNA-binding domain superfamily/Winged helix DNA-binding domain"/>
    <property type="match status" value="1"/>
</dbReference>
<feature type="domain" description="RNA polymerase sigma factor 70 region 4 type 2" evidence="8">
    <location>
        <begin position="160"/>
        <end position="210"/>
    </location>
</feature>
<dbReference type="InterPro" id="IPR036388">
    <property type="entry name" value="WH-like_DNA-bd_sf"/>
</dbReference>
<dbReference type="GO" id="GO:0003677">
    <property type="term" value="F:DNA binding"/>
    <property type="evidence" value="ECO:0007669"/>
    <property type="project" value="UniProtKB-KW"/>
</dbReference>
<dbReference type="InterPro" id="IPR013325">
    <property type="entry name" value="RNA_pol_sigma_r2"/>
</dbReference>
<gene>
    <name evidence="9" type="ORF">DQG23_16140</name>
</gene>
<protein>
    <recommendedName>
        <fullName evidence="6">RNA polymerase sigma factor</fullName>
    </recommendedName>
</protein>
<dbReference type="PANTHER" id="PTHR43133">
    <property type="entry name" value="RNA POLYMERASE ECF-TYPE SIGMA FACTO"/>
    <property type="match status" value="1"/>
</dbReference>
<evidence type="ECO:0000313" key="9">
    <source>
        <dbReference type="EMBL" id="RAV20488.1"/>
    </source>
</evidence>
<dbReference type="InterPro" id="IPR013249">
    <property type="entry name" value="RNA_pol_sigma70_r4_t2"/>
</dbReference>
<dbReference type="Pfam" id="PF04542">
    <property type="entry name" value="Sigma70_r2"/>
    <property type="match status" value="1"/>
</dbReference>
<evidence type="ECO:0000256" key="1">
    <source>
        <dbReference type="ARBA" id="ARBA00010641"/>
    </source>
</evidence>
<accession>A0A329MLP3</accession>
<evidence type="ECO:0000313" key="10">
    <source>
        <dbReference type="Proteomes" id="UP000250369"/>
    </source>
</evidence>
<dbReference type="OrthoDB" id="188761at2"/>